<dbReference type="Proteomes" id="UP000076420">
    <property type="component" value="Unassembled WGS sequence"/>
</dbReference>
<protein>
    <submittedName>
        <fullName evidence="1">Uncharacterized protein</fullName>
    </submittedName>
</protein>
<sequence length="510" mass="58061">MSAHKRKPLDTNVHGNLKKLKTGNDSTEFNHYADSCGNNIDELPYFINNKWNINLADDISNNQRNVQSEENLADNRYKVQLYESNATGKCNVQSEKKFANDQCIVNSVKSITNAQCTVQSVEKINDCRCNLHLDESITNGQRIVHTDKVIANAECTSKSEEQITDTQCNVQLDETIANNQCNDNVEDNVEVNGDHETQESGGGEADLHKYLIGCKKNPGHKQFIPVDKFSLKHLPEGYQDNDLYELIKVIADLTVRVDVKMISPERPKFWPHTNQLYPFYNMNTRNLRTGSGRVWIVNRFQDGVKEDVGIGSTDYTNCRCRECQDTDSPSNVWWEFDVFTATHVVYDDTEASHATVRLFYDREDSPVVSVNNIIVNNASIEDDWCMLKCVTCDKGLGDKLMKIWKTFDKVWEKVRYKYFSTRDTHRLNFIVSHPHGCCKQISIGQWKNKLETNSRTKFTYNTCTCPGSSGAHVQCVGYSEGWSWGDLVHSGTHSGLNYSGQIFTSDLFSL</sequence>
<proteinExistence type="predicted"/>
<gene>
    <name evidence="1" type="primary">106074386</name>
</gene>
<dbReference type="AlphaFoldDB" id="A0A2C9LXL3"/>
<reference evidence="1" key="1">
    <citation type="submission" date="2020-05" db="UniProtKB">
        <authorList>
            <consortium name="EnsemblMetazoa"/>
        </authorList>
    </citation>
    <scope>IDENTIFICATION</scope>
    <source>
        <strain evidence="1">BB02</strain>
    </source>
</reference>
<dbReference type="OrthoDB" id="10420781at2759"/>
<organism evidence="1 2">
    <name type="scientific">Biomphalaria glabrata</name>
    <name type="common">Bloodfluke planorb</name>
    <name type="synonym">Freshwater snail</name>
    <dbReference type="NCBI Taxonomy" id="6526"/>
    <lineage>
        <taxon>Eukaryota</taxon>
        <taxon>Metazoa</taxon>
        <taxon>Spiralia</taxon>
        <taxon>Lophotrochozoa</taxon>
        <taxon>Mollusca</taxon>
        <taxon>Gastropoda</taxon>
        <taxon>Heterobranchia</taxon>
        <taxon>Euthyneura</taxon>
        <taxon>Panpulmonata</taxon>
        <taxon>Hygrophila</taxon>
        <taxon>Lymnaeoidea</taxon>
        <taxon>Planorbidae</taxon>
        <taxon>Biomphalaria</taxon>
    </lineage>
</organism>
<evidence type="ECO:0000313" key="1">
    <source>
        <dbReference type="EnsemblMetazoa" id="BGLB036031-PA"/>
    </source>
</evidence>
<dbReference type="VEuPathDB" id="VectorBase:BGLB036031"/>
<accession>A0A2C9LXL3</accession>
<name>A0A2C9LXL3_BIOGL</name>
<evidence type="ECO:0000313" key="2">
    <source>
        <dbReference type="Proteomes" id="UP000076420"/>
    </source>
</evidence>
<dbReference type="EnsemblMetazoa" id="BGLB036031-RA">
    <property type="protein sequence ID" value="BGLB036031-PA"/>
    <property type="gene ID" value="BGLB036031"/>
</dbReference>
<dbReference type="KEGG" id="bgt:106074386"/>
<dbReference type="VEuPathDB" id="VectorBase:BGLAX_027203"/>